<keyword evidence="1" id="KW-0378">Hydrolase</keyword>
<dbReference type="Pfam" id="PF00857">
    <property type="entry name" value="Isochorismatase"/>
    <property type="match status" value="1"/>
</dbReference>
<protein>
    <submittedName>
        <fullName evidence="3">Isochorismatase family protein</fullName>
    </submittedName>
</protein>
<dbReference type="PANTHER" id="PTHR43540">
    <property type="entry name" value="PEROXYUREIDOACRYLATE/UREIDOACRYLATE AMIDOHYDROLASE-RELATED"/>
    <property type="match status" value="1"/>
</dbReference>
<dbReference type="SUPFAM" id="SSF52499">
    <property type="entry name" value="Isochorismatase-like hydrolases"/>
    <property type="match status" value="1"/>
</dbReference>
<dbReference type="GO" id="GO:0016787">
    <property type="term" value="F:hydrolase activity"/>
    <property type="evidence" value="ECO:0007669"/>
    <property type="project" value="UniProtKB-KW"/>
</dbReference>
<dbReference type="InterPro" id="IPR050272">
    <property type="entry name" value="Isochorismatase-like_hydrls"/>
</dbReference>
<comment type="caution">
    <text evidence="3">The sequence shown here is derived from an EMBL/GenBank/DDBJ whole genome shotgun (WGS) entry which is preliminary data.</text>
</comment>
<evidence type="ECO:0000313" key="4">
    <source>
        <dbReference type="Proteomes" id="UP000275281"/>
    </source>
</evidence>
<dbReference type="AlphaFoldDB" id="A0A3N5XY18"/>
<gene>
    <name evidence="3" type="ORF">DRW07_15945</name>
</gene>
<organism evidence="3 4">
    <name type="scientific">Alteromonas sediminis</name>
    <dbReference type="NCBI Taxonomy" id="2259342"/>
    <lineage>
        <taxon>Bacteria</taxon>
        <taxon>Pseudomonadati</taxon>
        <taxon>Pseudomonadota</taxon>
        <taxon>Gammaproteobacteria</taxon>
        <taxon>Alteromonadales</taxon>
        <taxon>Alteromonadaceae</taxon>
        <taxon>Alteromonas/Salinimonas group</taxon>
        <taxon>Alteromonas</taxon>
    </lineage>
</organism>
<dbReference type="PANTHER" id="PTHR43540:SF1">
    <property type="entry name" value="ISOCHORISMATASE HYDROLASE"/>
    <property type="match status" value="1"/>
</dbReference>
<evidence type="ECO:0000259" key="2">
    <source>
        <dbReference type="Pfam" id="PF00857"/>
    </source>
</evidence>
<evidence type="ECO:0000313" key="3">
    <source>
        <dbReference type="EMBL" id="RPJ65393.1"/>
    </source>
</evidence>
<keyword evidence="4" id="KW-1185">Reference proteome</keyword>
<reference evidence="3 4" key="1">
    <citation type="submission" date="2018-11" db="EMBL/GenBank/DDBJ databases">
        <authorList>
            <person name="Ye M.-Q."/>
            <person name="Du Z.-J."/>
        </authorList>
    </citation>
    <scope>NUCLEOTIDE SEQUENCE [LARGE SCALE GENOMIC DNA]</scope>
    <source>
        <strain evidence="3 4">U0105</strain>
    </source>
</reference>
<dbReference type="InterPro" id="IPR036380">
    <property type="entry name" value="Isochorismatase-like_sf"/>
</dbReference>
<feature type="domain" description="Isochorismatase-like" evidence="2">
    <location>
        <begin position="16"/>
        <end position="190"/>
    </location>
</feature>
<dbReference type="EMBL" id="RPOK01000005">
    <property type="protein sequence ID" value="RPJ65393.1"/>
    <property type="molecule type" value="Genomic_DNA"/>
</dbReference>
<accession>A0A3N5XY18</accession>
<sequence length="207" mass="22553">MSDLATGSVAFGQRPALIIVDMTNGFTQHDSPLGGASAATIETNQRLLDAFRLAPLPVCFTSVVYDNDSEASVFRAHLPDLNLLQRGTHWVDVDPRLEPLSNEPVFDKTGPSGFFGTHLKAWLDEQQVDSIIVTGLTTSGCVRATVVDGLHHNYPVWVVEDACEDRNLEAHKANLHDMAAKYASVKSTQEVVEYLAPSAELSDADYV</sequence>
<dbReference type="RefSeq" id="WP_124028940.1">
    <property type="nucleotide sequence ID" value="NZ_JBHRSN010000014.1"/>
</dbReference>
<dbReference type="OrthoDB" id="5360912at2"/>
<evidence type="ECO:0000256" key="1">
    <source>
        <dbReference type="ARBA" id="ARBA00022801"/>
    </source>
</evidence>
<dbReference type="Gene3D" id="3.40.50.850">
    <property type="entry name" value="Isochorismatase-like"/>
    <property type="match status" value="1"/>
</dbReference>
<dbReference type="Proteomes" id="UP000275281">
    <property type="component" value="Unassembled WGS sequence"/>
</dbReference>
<proteinExistence type="predicted"/>
<name>A0A3N5XY18_9ALTE</name>
<dbReference type="InterPro" id="IPR000868">
    <property type="entry name" value="Isochorismatase-like_dom"/>
</dbReference>